<accession>A0A3B0YZP3</accession>
<sequence length="185" mass="19941">MVMLPEKDQQIIEAHTGLIHRVVIGCQNRDMVPDLDEILKQAEQNGWQQLVVAIRKILAGSRDMATLNSLDEEDAVIVGSILRGLQNPETLPDLGEGVNGTMAAPGIAAMVNGARTGNLETLQLLGSMAQQMMQAGGDMARLAGILRPLVQGVRDAEELTEGMSDEGEKLVLGILAELENLDQRH</sequence>
<dbReference type="AlphaFoldDB" id="A0A3B0YZP3"/>
<dbReference type="EMBL" id="UOFM01000079">
    <property type="protein sequence ID" value="VAW73896.1"/>
    <property type="molecule type" value="Genomic_DNA"/>
</dbReference>
<name>A0A3B0YZP3_9ZZZZ</name>
<protein>
    <recommendedName>
        <fullName evidence="2">DUF1641 domain-containing protein</fullName>
    </recommendedName>
</protein>
<gene>
    <name evidence="1" type="ORF">MNBD_GAMMA14-816</name>
</gene>
<proteinExistence type="predicted"/>
<reference evidence="1" key="1">
    <citation type="submission" date="2018-06" db="EMBL/GenBank/DDBJ databases">
        <authorList>
            <person name="Zhirakovskaya E."/>
        </authorList>
    </citation>
    <scope>NUCLEOTIDE SEQUENCE</scope>
</reference>
<evidence type="ECO:0000313" key="1">
    <source>
        <dbReference type="EMBL" id="VAW73896.1"/>
    </source>
</evidence>
<evidence type="ECO:0008006" key="2">
    <source>
        <dbReference type="Google" id="ProtNLM"/>
    </source>
</evidence>
<organism evidence="1">
    <name type="scientific">hydrothermal vent metagenome</name>
    <dbReference type="NCBI Taxonomy" id="652676"/>
    <lineage>
        <taxon>unclassified sequences</taxon>
        <taxon>metagenomes</taxon>
        <taxon>ecological metagenomes</taxon>
    </lineage>
</organism>